<dbReference type="Pfam" id="PF08281">
    <property type="entry name" value="Sigma70_r4_2"/>
    <property type="match status" value="1"/>
</dbReference>
<dbReference type="SUPFAM" id="SSF88946">
    <property type="entry name" value="Sigma2 domain of RNA polymerase sigma factors"/>
    <property type="match status" value="1"/>
</dbReference>
<evidence type="ECO:0000313" key="9">
    <source>
        <dbReference type="EMBL" id="MQT17588.1"/>
    </source>
</evidence>
<evidence type="ECO:0000256" key="3">
    <source>
        <dbReference type="ARBA" id="ARBA00023082"/>
    </source>
</evidence>
<dbReference type="NCBIfam" id="TIGR02937">
    <property type="entry name" value="sigma70-ECF"/>
    <property type="match status" value="1"/>
</dbReference>
<feature type="region of interest" description="Disordered" evidence="6">
    <location>
        <begin position="1"/>
        <end position="42"/>
    </location>
</feature>
<dbReference type="InterPro" id="IPR013249">
    <property type="entry name" value="RNA_pol_sigma70_r4_t2"/>
</dbReference>
<dbReference type="InterPro" id="IPR036388">
    <property type="entry name" value="WH-like_DNA-bd_sf"/>
</dbReference>
<name>A0A7C9KZ29_9SPHN</name>
<feature type="domain" description="RNA polymerase sigma factor 70 region 4 type 2" evidence="8">
    <location>
        <begin position="161"/>
        <end position="212"/>
    </location>
</feature>
<keyword evidence="5" id="KW-0804">Transcription</keyword>
<dbReference type="Proteomes" id="UP000481327">
    <property type="component" value="Unassembled WGS sequence"/>
</dbReference>
<protein>
    <submittedName>
        <fullName evidence="9">Sigma-70 family RNA polymerase sigma factor</fullName>
    </submittedName>
</protein>
<dbReference type="InterPro" id="IPR013324">
    <property type="entry name" value="RNA_pol_sigma_r3/r4-like"/>
</dbReference>
<dbReference type="SUPFAM" id="SSF88659">
    <property type="entry name" value="Sigma3 and sigma4 domains of RNA polymerase sigma factors"/>
    <property type="match status" value="1"/>
</dbReference>
<dbReference type="GO" id="GO:0003677">
    <property type="term" value="F:DNA binding"/>
    <property type="evidence" value="ECO:0007669"/>
    <property type="project" value="UniProtKB-KW"/>
</dbReference>
<dbReference type="Gene3D" id="1.10.1740.10">
    <property type="match status" value="1"/>
</dbReference>
<dbReference type="EMBL" id="WIOL01000003">
    <property type="protein sequence ID" value="MQT17588.1"/>
    <property type="molecule type" value="Genomic_DNA"/>
</dbReference>
<dbReference type="AlphaFoldDB" id="A0A7C9KZ29"/>
<gene>
    <name evidence="9" type="ORF">F3168_09970</name>
</gene>
<accession>A0A7C9KZ29</accession>
<keyword evidence="4" id="KW-0238">DNA-binding</keyword>
<dbReference type="PANTHER" id="PTHR43133:SF8">
    <property type="entry name" value="RNA POLYMERASE SIGMA FACTOR HI_1459-RELATED"/>
    <property type="match status" value="1"/>
</dbReference>
<proteinExistence type="inferred from homology"/>
<reference evidence="9 10" key="1">
    <citation type="submission" date="2019-09" db="EMBL/GenBank/DDBJ databases">
        <title>Polymorphobacter sp. isolated from a lake in China.</title>
        <authorList>
            <person name="Liu Z."/>
        </authorList>
    </citation>
    <scope>NUCLEOTIDE SEQUENCE [LARGE SCALE GENOMIC DNA]</scope>
    <source>
        <strain evidence="9 10">D40P</strain>
    </source>
</reference>
<evidence type="ECO:0000256" key="1">
    <source>
        <dbReference type="ARBA" id="ARBA00010641"/>
    </source>
</evidence>
<dbReference type="Gene3D" id="1.10.10.10">
    <property type="entry name" value="Winged helix-like DNA-binding domain superfamily/Winged helix DNA-binding domain"/>
    <property type="match status" value="1"/>
</dbReference>
<feature type="compositionally biased region" description="Basic and acidic residues" evidence="6">
    <location>
        <begin position="11"/>
        <end position="25"/>
    </location>
</feature>
<organism evidence="9 10">
    <name type="scientific">Sandarakinorhabdus fusca</name>
    <dbReference type="NCBI Taxonomy" id="1439888"/>
    <lineage>
        <taxon>Bacteria</taxon>
        <taxon>Pseudomonadati</taxon>
        <taxon>Pseudomonadota</taxon>
        <taxon>Alphaproteobacteria</taxon>
        <taxon>Sphingomonadales</taxon>
        <taxon>Sphingosinicellaceae</taxon>
        <taxon>Sandarakinorhabdus</taxon>
    </lineage>
</organism>
<dbReference type="Pfam" id="PF04542">
    <property type="entry name" value="Sigma70_r2"/>
    <property type="match status" value="1"/>
</dbReference>
<comment type="caution">
    <text evidence="9">The sequence shown here is derived from an EMBL/GenBank/DDBJ whole genome shotgun (WGS) entry which is preliminary data.</text>
</comment>
<dbReference type="GO" id="GO:0016987">
    <property type="term" value="F:sigma factor activity"/>
    <property type="evidence" value="ECO:0007669"/>
    <property type="project" value="UniProtKB-KW"/>
</dbReference>
<keyword evidence="3" id="KW-0731">Sigma factor</keyword>
<evidence type="ECO:0000313" key="10">
    <source>
        <dbReference type="Proteomes" id="UP000481327"/>
    </source>
</evidence>
<comment type="similarity">
    <text evidence="1">Belongs to the sigma-70 factor family. ECF subfamily.</text>
</comment>
<feature type="domain" description="RNA polymerase sigma-70 region 2" evidence="7">
    <location>
        <begin position="64"/>
        <end position="129"/>
    </location>
</feature>
<evidence type="ECO:0000259" key="8">
    <source>
        <dbReference type="Pfam" id="PF08281"/>
    </source>
</evidence>
<evidence type="ECO:0000259" key="7">
    <source>
        <dbReference type="Pfam" id="PF04542"/>
    </source>
</evidence>
<evidence type="ECO:0000256" key="4">
    <source>
        <dbReference type="ARBA" id="ARBA00023125"/>
    </source>
</evidence>
<dbReference type="InterPro" id="IPR039425">
    <property type="entry name" value="RNA_pol_sigma-70-like"/>
</dbReference>
<dbReference type="InterPro" id="IPR007627">
    <property type="entry name" value="RNA_pol_sigma70_r2"/>
</dbReference>
<dbReference type="InterPro" id="IPR014284">
    <property type="entry name" value="RNA_pol_sigma-70_dom"/>
</dbReference>
<sequence length="221" mass="23629">MGGRSAVPDVTGDRRGKDGDGRVETDVNALQPAMMPPAGPPPPSATSLLMARLVAGDARAFDALVRVLQGPALRLADRTLNDRAGAEDVVQQALTRLWSLADRFDPARGSVEGWFRRIVVNLCLDRRRAMRPVVPIDMIGEMPSDAPDPLANAIAADQNARLASAMAQLLPRQRVALALFHGDGLSMAEIADVLETTPKAVEGLLGRARMELKKLMGQTAP</sequence>
<keyword evidence="10" id="KW-1185">Reference proteome</keyword>
<evidence type="ECO:0000256" key="2">
    <source>
        <dbReference type="ARBA" id="ARBA00023015"/>
    </source>
</evidence>
<evidence type="ECO:0000256" key="5">
    <source>
        <dbReference type="ARBA" id="ARBA00023163"/>
    </source>
</evidence>
<dbReference type="GO" id="GO:0006352">
    <property type="term" value="P:DNA-templated transcription initiation"/>
    <property type="evidence" value="ECO:0007669"/>
    <property type="project" value="InterPro"/>
</dbReference>
<dbReference type="InterPro" id="IPR013325">
    <property type="entry name" value="RNA_pol_sigma_r2"/>
</dbReference>
<dbReference type="OrthoDB" id="9794372at2"/>
<keyword evidence="2" id="KW-0805">Transcription regulation</keyword>
<dbReference type="PANTHER" id="PTHR43133">
    <property type="entry name" value="RNA POLYMERASE ECF-TYPE SIGMA FACTO"/>
    <property type="match status" value="1"/>
</dbReference>
<dbReference type="CDD" id="cd06171">
    <property type="entry name" value="Sigma70_r4"/>
    <property type="match status" value="1"/>
</dbReference>
<evidence type="ECO:0000256" key="6">
    <source>
        <dbReference type="SAM" id="MobiDB-lite"/>
    </source>
</evidence>